<name>A0A6J4J0H8_9BACT</name>
<evidence type="ECO:0000313" key="1">
    <source>
        <dbReference type="EMBL" id="CAA9265584.1"/>
    </source>
</evidence>
<reference evidence="1" key="1">
    <citation type="submission" date="2020-02" db="EMBL/GenBank/DDBJ databases">
        <authorList>
            <person name="Meier V. D."/>
        </authorList>
    </citation>
    <scope>NUCLEOTIDE SEQUENCE</scope>
    <source>
        <strain evidence="1">AVDCRST_MAG63</strain>
    </source>
</reference>
<dbReference type="AlphaFoldDB" id="A0A6J4J0H8"/>
<organism evidence="1">
    <name type="scientific">uncultured Armatimonadetes bacterium</name>
    <dbReference type="NCBI Taxonomy" id="157466"/>
    <lineage>
        <taxon>Bacteria</taxon>
        <taxon>Bacillati</taxon>
        <taxon>Armatimonadota</taxon>
        <taxon>environmental samples</taxon>
    </lineage>
</organism>
<sequence>MPAGEDLYRTTVIERPLFRYLPPVAPPVAPGLAPWLDFPTASAGCCAG</sequence>
<protein>
    <submittedName>
        <fullName evidence="1">Uncharacterized protein</fullName>
    </submittedName>
</protein>
<gene>
    <name evidence="1" type="ORF">AVDCRST_MAG63-2656</name>
</gene>
<accession>A0A6J4J0H8</accession>
<dbReference type="EMBL" id="CADCTO010000342">
    <property type="protein sequence ID" value="CAA9265584.1"/>
    <property type="molecule type" value="Genomic_DNA"/>
</dbReference>
<proteinExistence type="predicted"/>